<dbReference type="EMBL" id="JPRK01000016">
    <property type="protein sequence ID" value="KIO51348.1"/>
    <property type="molecule type" value="Genomic_DNA"/>
</dbReference>
<evidence type="ECO:0000313" key="2">
    <source>
        <dbReference type="EMBL" id="KIO51348.1"/>
    </source>
</evidence>
<reference evidence="3 5" key="2">
    <citation type="submission" date="2016-11" db="EMBL/GenBank/DDBJ databases">
        <title>Whole genomes of Flavobacteriaceae.</title>
        <authorList>
            <person name="Stine C."/>
            <person name="Li C."/>
            <person name="Tadesse D."/>
        </authorList>
    </citation>
    <scope>NUCLEOTIDE SEQUENCE [LARGE SCALE GENOMIC DNA]</scope>
    <source>
        <strain evidence="3 5">ATCC 51468</strain>
    </source>
</reference>
<dbReference type="Proteomes" id="UP000032061">
    <property type="component" value="Unassembled WGS sequence"/>
</dbReference>
<dbReference type="Proteomes" id="UP000198302">
    <property type="component" value="Unassembled WGS sequence"/>
</dbReference>
<reference evidence="2 4" key="1">
    <citation type="submission" date="2015-01" db="EMBL/GenBank/DDBJ databases">
        <title>Genome of Flavobacterium hibernum DSM 12611.</title>
        <authorList>
            <person name="Stropko S.J."/>
            <person name="Pipes S.E."/>
            <person name="Newman J.D."/>
        </authorList>
    </citation>
    <scope>NUCLEOTIDE SEQUENCE [LARGE SCALE GENOMIC DNA]</scope>
    <source>
        <strain evidence="2 4">DSM 12611</strain>
    </source>
</reference>
<proteinExistence type="predicted"/>
<evidence type="ECO:0000259" key="1">
    <source>
        <dbReference type="Pfam" id="PF00534"/>
    </source>
</evidence>
<evidence type="ECO:0000313" key="5">
    <source>
        <dbReference type="Proteomes" id="UP000198302"/>
    </source>
</evidence>
<dbReference type="Gene3D" id="3.40.50.2000">
    <property type="entry name" value="Glycogen Phosphorylase B"/>
    <property type="match status" value="2"/>
</dbReference>
<dbReference type="OrthoDB" id="596635at2"/>
<feature type="domain" description="Glycosyl transferase family 1" evidence="1">
    <location>
        <begin position="237"/>
        <end position="390"/>
    </location>
</feature>
<protein>
    <recommendedName>
        <fullName evidence="1">Glycosyl transferase family 1 domain-containing protein</fullName>
    </recommendedName>
</protein>
<dbReference type="RefSeq" id="WP_041519516.1">
    <property type="nucleotide sequence ID" value="NZ_JPRK01000016.1"/>
</dbReference>
<dbReference type="EMBL" id="MUGX01000005">
    <property type="protein sequence ID" value="OXA91023.1"/>
    <property type="molecule type" value="Genomic_DNA"/>
</dbReference>
<dbReference type="CDD" id="cd03801">
    <property type="entry name" value="GT4_PimA-like"/>
    <property type="match status" value="1"/>
</dbReference>
<evidence type="ECO:0000313" key="3">
    <source>
        <dbReference type="EMBL" id="OXA91023.1"/>
    </source>
</evidence>
<dbReference type="InterPro" id="IPR001296">
    <property type="entry name" value="Glyco_trans_1"/>
</dbReference>
<organism evidence="2 4">
    <name type="scientific">Flavobacterium hibernum</name>
    <dbReference type="NCBI Taxonomy" id="37752"/>
    <lineage>
        <taxon>Bacteria</taxon>
        <taxon>Pseudomonadati</taxon>
        <taxon>Bacteroidota</taxon>
        <taxon>Flavobacteriia</taxon>
        <taxon>Flavobacteriales</taxon>
        <taxon>Flavobacteriaceae</taxon>
        <taxon>Flavobacterium</taxon>
    </lineage>
</organism>
<sequence>MKILISHPSGNSNVRAIAKGFLTQGLLYQFHTSIAVFPNNFWHKIANLKGLGDIKRRSFDSGLQAYTEIYPVKEIGRMIASKLSLNALTKSETGIFSVDKVYHNLDKKISKKLLDAKKNGLTAVYAYEDGALETFIAAKKLGLECIYDLPIAYHTLLQELLHEEAIRKSSWAFTLGGGIHDSGKKLERKKRELELADTIVVASDFVRQSLPEWANKKKIIQSPFGTPFSSNEFDLEEKSKTKRLRILFVGSMTQRKGLADLFDAIELVDASKVELVVLGSLAAPLSFYTDQVKFTYEPTRSHDKVLELMRTCDVFCLPSIVEGRALVIQEAMSQGLPIIITPNTGAEDLVIDEETGFLVPIRNPDAIADKINWFLANRNRIFQMGKKAKQLADTYSWDSYANKICTVLSSSEN</sequence>
<keyword evidence="5" id="KW-1185">Reference proteome</keyword>
<evidence type="ECO:0000313" key="4">
    <source>
        <dbReference type="Proteomes" id="UP000032061"/>
    </source>
</evidence>
<gene>
    <name evidence="3" type="ORF">B0A73_01785</name>
    <name evidence="2" type="ORF">IW18_18255</name>
</gene>
<dbReference type="STRING" id="37752.IW18_18255"/>
<dbReference type="Pfam" id="PF00534">
    <property type="entry name" value="Glycos_transf_1"/>
    <property type="match status" value="1"/>
</dbReference>
<comment type="caution">
    <text evidence="2">The sequence shown here is derived from an EMBL/GenBank/DDBJ whole genome shotgun (WGS) entry which is preliminary data.</text>
</comment>
<dbReference type="PANTHER" id="PTHR12526">
    <property type="entry name" value="GLYCOSYLTRANSFERASE"/>
    <property type="match status" value="1"/>
</dbReference>
<accession>A0A0D0ESL7</accession>
<dbReference type="AlphaFoldDB" id="A0A0D0ESL7"/>
<dbReference type="SUPFAM" id="SSF53756">
    <property type="entry name" value="UDP-Glycosyltransferase/glycogen phosphorylase"/>
    <property type="match status" value="1"/>
</dbReference>
<dbReference type="GO" id="GO:0016757">
    <property type="term" value="F:glycosyltransferase activity"/>
    <property type="evidence" value="ECO:0007669"/>
    <property type="project" value="InterPro"/>
</dbReference>
<name>A0A0D0ESL7_9FLAO</name>